<keyword evidence="8" id="KW-1185">Reference proteome</keyword>
<dbReference type="InterPro" id="IPR011701">
    <property type="entry name" value="MFS"/>
</dbReference>
<evidence type="ECO:0000256" key="1">
    <source>
        <dbReference type="ARBA" id="ARBA00004141"/>
    </source>
</evidence>
<dbReference type="AlphaFoldDB" id="A0A2V1DPL4"/>
<accession>A0A2V1DPL4</accession>
<evidence type="ECO:0000256" key="3">
    <source>
        <dbReference type="ARBA" id="ARBA00022989"/>
    </source>
</evidence>
<proteinExistence type="predicted"/>
<dbReference type="Proteomes" id="UP000244855">
    <property type="component" value="Unassembled WGS sequence"/>
</dbReference>
<feature type="domain" description="Major facilitator superfamily (MFS) profile" evidence="6">
    <location>
        <begin position="1"/>
        <end position="137"/>
    </location>
</feature>
<evidence type="ECO:0000256" key="5">
    <source>
        <dbReference type="SAM" id="Phobius"/>
    </source>
</evidence>
<name>A0A2V1DPL4_9PLEO</name>
<evidence type="ECO:0000256" key="2">
    <source>
        <dbReference type="ARBA" id="ARBA00022692"/>
    </source>
</evidence>
<feature type="transmembrane region" description="Helical" evidence="5">
    <location>
        <begin position="48"/>
        <end position="70"/>
    </location>
</feature>
<comment type="subcellular location">
    <subcellularLocation>
        <location evidence="1">Membrane</location>
        <topology evidence="1">Multi-pass membrane protein</topology>
    </subcellularLocation>
</comment>
<keyword evidence="4 5" id="KW-0472">Membrane</keyword>
<dbReference type="Pfam" id="PF07690">
    <property type="entry name" value="MFS_1"/>
    <property type="match status" value="1"/>
</dbReference>
<evidence type="ECO:0000256" key="4">
    <source>
        <dbReference type="ARBA" id="ARBA00023136"/>
    </source>
</evidence>
<dbReference type="PANTHER" id="PTHR23501">
    <property type="entry name" value="MAJOR FACILITATOR SUPERFAMILY"/>
    <property type="match status" value="1"/>
</dbReference>
<reference evidence="7 8" key="1">
    <citation type="journal article" date="2018" name="Sci. Rep.">
        <title>Comparative genomics provides insights into the lifestyle and reveals functional heterogeneity of dark septate endophytic fungi.</title>
        <authorList>
            <person name="Knapp D.G."/>
            <person name="Nemeth J.B."/>
            <person name="Barry K."/>
            <person name="Hainaut M."/>
            <person name="Henrissat B."/>
            <person name="Johnson J."/>
            <person name="Kuo A."/>
            <person name="Lim J.H.P."/>
            <person name="Lipzen A."/>
            <person name="Nolan M."/>
            <person name="Ohm R.A."/>
            <person name="Tamas L."/>
            <person name="Grigoriev I.V."/>
            <person name="Spatafora J.W."/>
            <person name="Nagy L.G."/>
            <person name="Kovacs G.M."/>
        </authorList>
    </citation>
    <scope>NUCLEOTIDE SEQUENCE [LARGE SCALE GENOMIC DNA]</scope>
    <source>
        <strain evidence="7 8">DSE2036</strain>
    </source>
</reference>
<organism evidence="7 8">
    <name type="scientific">Periconia macrospinosa</name>
    <dbReference type="NCBI Taxonomy" id="97972"/>
    <lineage>
        <taxon>Eukaryota</taxon>
        <taxon>Fungi</taxon>
        <taxon>Dikarya</taxon>
        <taxon>Ascomycota</taxon>
        <taxon>Pezizomycotina</taxon>
        <taxon>Dothideomycetes</taxon>
        <taxon>Pleosporomycetidae</taxon>
        <taxon>Pleosporales</taxon>
        <taxon>Massarineae</taxon>
        <taxon>Periconiaceae</taxon>
        <taxon>Periconia</taxon>
    </lineage>
</organism>
<evidence type="ECO:0000313" key="7">
    <source>
        <dbReference type="EMBL" id="PVH99811.1"/>
    </source>
</evidence>
<keyword evidence="3 5" id="KW-1133">Transmembrane helix</keyword>
<sequence>MGRKGCLTVAIPIFTIFSGGCGAAQTSIQLYASPFNLDIPVALIVHEIIMLRAFQGLGGSGITAIVLSIIVEMVPPHRYATYASITAISFAFSYLLGLFIGAVINDRTTWRWIFLIKYLITQRSTVLGASSLIFSPI</sequence>
<dbReference type="GO" id="GO:0022857">
    <property type="term" value="F:transmembrane transporter activity"/>
    <property type="evidence" value="ECO:0007669"/>
    <property type="project" value="InterPro"/>
</dbReference>
<dbReference type="EMBL" id="KZ805384">
    <property type="protein sequence ID" value="PVH99811.1"/>
    <property type="molecule type" value="Genomic_DNA"/>
</dbReference>
<evidence type="ECO:0000259" key="6">
    <source>
        <dbReference type="PROSITE" id="PS50850"/>
    </source>
</evidence>
<protein>
    <recommendedName>
        <fullName evidence="6">Major facilitator superfamily (MFS) profile domain-containing protein</fullName>
    </recommendedName>
</protein>
<dbReference type="PROSITE" id="PS50850">
    <property type="entry name" value="MFS"/>
    <property type="match status" value="1"/>
</dbReference>
<dbReference type="PANTHER" id="PTHR23501:SF43">
    <property type="entry name" value="MULTIDRUG TRANSPORTER, PUTATIVE (AFU_ORTHOLOGUE AFUA_6G03040)-RELATED"/>
    <property type="match status" value="1"/>
</dbReference>
<gene>
    <name evidence="7" type="ORF">DM02DRAFT_528227</name>
</gene>
<keyword evidence="2 5" id="KW-0812">Transmembrane</keyword>
<evidence type="ECO:0000313" key="8">
    <source>
        <dbReference type="Proteomes" id="UP000244855"/>
    </source>
</evidence>
<dbReference type="SUPFAM" id="SSF103473">
    <property type="entry name" value="MFS general substrate transporter"/>
    <property type="match status" value="1"/>
</dbReference>
<feature type="transmembrane region" description="Helical" evidence="5">
    <location>
        <begin position="82"/>
        <end position="104"/>
    </location>
</feature>
<dbReference type="PROSITE" id="PS51257">
    <property type="entry name" value="PROKAR_LIPOPROTEIN"/>
    <property type="match status" value="1"/>
</dbReference>
<dbReference type="OrthoDB" id="440553at2759"/>
<dbReference type="InterPro" id="IPR036259">
    <property type="entry name" value="MFS_trans_sf"/>
</dbReference>
<dbReference type="Gene3D" id="1.20.1250.20">
    <property type="entry name" value="MFS general substrate transporter like domains"/>
    <property type="match status" value="1"/>
</dbReference>
<dbReference type="GO" id="GO:0005886">
    <property type="term" value="C:plasma membrane"/>
    <property type="evidence" value="ECO:0007669"/>
    <property type="project" value="TreeGrafter"/>
</dbReference>
<dbReference type="InterPro" id="IPR020846">
    <property type="entry name" value="MFS_dom"/>
</dbReference>